<dbReference type="InterPro" id="IPR049730">
    <property type="entry name" value="SNF2/RAD54-like_C"/>
</dbReference>
<evidence type="ECO:0000259" key="2">
    <source>
        <dbReference type="PROSITE" id="PS51192"/>
    </source>
</evidence>
<dbReference type="SMART" id="SM00490">
    <property type="entry name" value="HELICc"/>
    <property type="match status" value="1"/>
</dbReference>
<dbReference type="EMBL" id="JACYGY010000001">
    <property type="protein sequence ID" value="MBE9465040.1"/>
    <property type="molecule type" value="Genomic_DNA"/>
</dbReference>
<dbReference type="CDD" id="cd18012">
    <property type="entry name" value="DEXQc_arch_SWI2_SNF2"/>
    <property type="match status" value="1"/>
</dbReference>
<dbReference type="InterPro" id="IPR027417">
    <property type="entry name" value="P-loop_NTPase"/>
</dbReference>
<dbReference type="GO" id="GO:0004386">
    <property type="term" value="F:helicase activity"/>
    <property type="evidence" value="ECO:0007669"/>
    <property type="project" value="UniProtKB-KW"/>
</dbReference>
<feature type="domain" description="Helicase C-terminal" evidence="3">
    <location>
        <begin position="818"/>
        <end position="974"/>
    </location>
</feature>
<evidence type="ECO:0000313" key="5">
    <source>
        <dbReference type="Proteomes" id="UP000634134"/>
    </source>
</evidence>
<evidence type="ECO:0000313" key="4">
    <source>
        <dbReference type="EMBL" id="MBE9465040.1"/>
    </source>
</evidence>
<dbReference type="CDD" id="cd18793">
    <property type="entry name" value="SF2_C_SNF"/>
    <property type="match status" value="1"/>
</dbReference>
<accession>A0ABR9WHY0</accession>
<evidence type="ECO:0000256" key="1">
    <source>
        <dbReference type="ARBA" id="ARBA00022801"/>
    </source>
</evidence>
<dbReference type="PANTHER" id="PTHR10799">
    <property type="entry name" value="SNF2/RAD54 HELICASE FAMILY"/>
    <property type="match status" value="1"/>
</dbReference>
<keyword evidence="5" id="KW-1185">Reference proteome</keyword>
<dbReference type="Gene3D" id="3.40.50.300">
    <property type="entry name" value="P-loop containing nucleotide triphosphate hydrolases"/>
    <property type="match status" value="1"/>
</dbReference>
<keyword evidence="4" id="KW-0547">Nucleotide-binding</keyword>
<dbReference type="Gene3D" id="3.40.50.10810">
    <property type="entry name" value="Tandem AAA-ATPase domain"/>
    <property type="match status" value="1"/>
</dbReference>
<evidence type="ECO:0000259" key="3">
    <source>
        <dbReference type="PROSITE" id="PS51194"/>
    </source>
</evidence>
<keyword evidence="1" id="KW-0378">Hydrolase</keyword>
<sequence>MKVSPNEPFKIIYSILDHEYLGYIFESFVVQLNSQGEFSFQIQNISSKNIEEFRSGLDATDFELVSLVDDIQQDTILKKFNTKKLSPVDFFLKIYDPQKGDKVVQDAITAYLENSKAHILEKLSGKEIFIMGSDGNPLWKRVEWEKEKATIRFYFMRNEDNTHYFPTIRHKQQKLDFQYKNAIILCEEPAWLVVDGHLYHFEGNVDGKKIRPFLAKKFIAIPRKMEEQYYERFVAPLIASYDVISKGFDIRNISTAPKPILTIADVSVKSKIAPALLLSEAGMDDSIAADTEDGEVSFGIAFQYGHYTFPFDSFAYPSSVFLDKKDEDYIFYKVKRDIPVERHNLNQLKEWGLAIKDGHILLQKSEAFGWLQSKAKTLSEHGFILRQNNADAKRYFLGYSSLDVSIEEGRDWFDINAKVQFGEFEISFIQLRNYILHQKKEFTLPNGEIAVIPEWWFTKYSELFAFSEHDHDTDGIRLRMHHLALVQELKEESLATAIISHKLERLRDFNQIDPSEAPKHFKGTLRPYQKAGYDWLQFLNQYRFGGCLADDMGLGKTVQTLAFLQSQKEAGIKEPSLLIMPTSLLYNWALEAKRFTPKLKVMFYTGTYREKDTKQFEGFDLILTSYGIVRLDIDFIQSFRFNYVILDESQAIKNPGSIITKAVRKLNSANRLILTGTPIENSTMDLWSQMSFVNPGLLGSQTFFRDEFQIPIEKKNDEDKSKRLYNLIKPFILRRHKSQVATDLPAKVESIQYCEMSEEQEKAYEEAKAYYRNLILQSIDSDGINKSQLVVLQGLTKLRQLANHPKMVDPEYTDGSGKFEDVLHKMETAISENHKILIFSQYIKHLDLFRAYLDKENTTYAYLDGSTRDRQAEVENFQNNESVKIFLISLKAGGLGLNLTAADYVFILDPWWNPAIEAQAVDRAHRIGQDRTVFTYKFITKNSVEEKILALQKTKKQLADDLISNEDGFIKSLSREDVLSLLE</sequence>
<name>A0ABR9WHY0_9BACT</name>
<proteinExistence type="predicted"/>
<keyword evidence="4" id="KW-0067">ATP-binding</keyword>
<dbReference type="PROSITE" id="PS51192">
    <property type="entry name" value="HELICASE_ATP_BIND_1"/>
    <property type="match status" value="1"/>
</dbReference>
<feature type="domain" description="Helicase ATP-binding" evidence="2">
    <location>
        <begin position="537"/>
        <end position="696"/>
    </location>
</feature>
<dbReference type="InterPro" id="IPR014001">
    <property type="entry name" value="Helicase_ATP-bd"/>
</dbReference>
<dbReference type="RefSeq" id="WP_194123068.1">
    <property type="nucleotide sequence ID" value="NZ_JACYGY010000001.1"/>
</dbReference>
<keyword evidence="4" id="KW-0347">Helicase</keyword>
<dbReference type="InterPro" id="IPR001650">
    <property type="entry name" value="Helicase_C-like"/>
</dbReference>
<dbReference type="InterPro" id="IPR038718">
    <property type="entry name" value="SNF2-like_sf"/>
</dbReference>
<dbReference type="Proteomes" id="UP000634134">
    <property type="component" value="Unassembled WGS sequence"/>
</dbReference>
<dbReference type="SUPFAM" id="SSF52540">
    <property type="entry name" value="P-loop containing nucleoside triphosphate hydrolases"/>
    <property type="match status" value="2"/>
</dbReference>
<dbReference type="Pfam" id="PF00271">
    <property type="entry name" value="Helicase_C"/>
    <property type="match status" value="1"/>
</dbReference>
<organism evidence="4 5">
    <name type="scientific">Dyadobacter subterraneus</name>
    <dbReference type="NCBI Taxonomy" id="2773304"/>
    <lineage>
        <taxon>Bacteria</taxon>
        <taxon>Pseudomonadati</taxon>
        <taxon>Bacteroidota</taxon>
        <taxon>Cytophagia</taxon>
        <taxon>Cytophagales</taxon>
        <taxon>Spirosomataceae</taxon>
        <taxon>Dyadobacter</taxon>
    </lineage>
</organism>
<reference evidence="5" key="1">
    <citation type="submission" date="2023-07" db="EMBL/GenBank/DDBJ databases">
        <title>Dyadobacter sp. nov 'subterranea' isolated from contaminted grondwater.</title>
        <authorList>
            <person name="Szabo I."/>
            <person name="Al-Omari J."/>
            <person name="Szerdahelyi S.G."/>
            <person name="Rado J."/>
        </authorList>
    </citation>
    <scope>NUCLEOTIDE SEQUENCE [LARGE SCALE GENOMIC DNA]</scope>
    <source>
        <strain evidence="5">UP-52</strain>
    </source>
</reference>
<comment type="caution">
    <text evidence="4">The sequence shown here is derived from an EMBL/GenBank/DDBJ whole genome shotgun (WGS) entry which is preliminary data.</text>
</comment>
<dbReference type="SMART" id="SM00487">
    <property type="entry name" value="DEXDc"/>
    <property type="match status" value="1"/>
</dbReference>
<protein>
    <submittedName>
        <fullName evidence="4">DEAD/DEAH box helicase</fullName>
    </submittedName>
</protein>
<dbReference type="InterPro" id="IPR000330">
    <property type="entry name" value="SNF2_N"/>
</dbReference>
<dbReference type="Pfam" id="PF00176">
    <property type="entry name" value="SNF2-rel_dom"/>
    <property type="match status" value="1"/>
</dbReference>
<gene>
    <name evidence="4" type="ORF">IEE83_24415</name>
</gene>
<dbReference type="PROSITE" id="PS51194">
    <property type="entry name" value="HELICASE_CTER"/>
    <property type="match status" value="1"/>
</dbReference>